<feature type="compositionally biased region" description="Polar residues" evidence="9">
    <location>
        <begin position="610"/>
        <end position="619"/>
    </location>
</feature>
<feature type="domain" description="TonB-dependent receptor plug" evidence="10">
    <location>
        <begin position="229"/>
        <end position="351"/>
    </location>
</feature>
<dbReference type="Gene3D" id="2.40.170.20">
    <property type="entry name" value="TonB-dependent receptor, beta-barrel domain"/>
    <property type="match status" value="1"/>
</dbReference>
<comment type="caution">
    <text evidence="11">The sequence shown here is derived from an EMBL/GenBank/DDBJ whole genome shotgun (WGS) entry which is preliminary data.</text>
</comment>
<dbReference type="Proteomes" id="UP000283426">
    <property type="component" value="Unassembled WGS sequence"/>
</dbReference>
<dbReference type="InterPro" id="IPR012910">
    <property type="entry name" value="Plug_dom"/>
</dbReference>
<evidence type="ECO:0000256" key="7">
    <source>
        <dbReference type="PROSITE-ProRule" id="PRU01360"/>
    </source>
</evidence>
<evidence type="ECO:0000256" key="8">
    <source>
        <dbReference type="SAM" id="Coils"/>
    </source>
</evidence>
<reference evidence="11 12" key="1">
    <citation type="submission" date="2018-08" db="EMBL/GenBank/DDBJ databases">
        <title>A genome reference for cultivated species of the human gut microbiota.</title>
        <authorList>
            <person name="Zou Y."/>
            <person name="Xue W."/>
            <person name="Luo G."/>
        </authorList>
    </citation>
    <scope>NUCLEOTIDE SEQUENCE [LARGE SCALE GENOMIC DNA]</scope>
    <source>
        <strain evidence="11 12">AF14-6AC</strain>
    </source>
</reference>
<keyword evidence="2 7" id="KW-0813">Transport</keyword>
<dbReference type="SUPFAM" id="SSF49464">
    <property type="entry name" value="Carboxypeptidase regulatory domain-like"/>
    <property type="match status" value="1"/>
</dbReference>
<dbReference type="PROSITE" id="PS52016">
    <property type="entry name" value="TONB_DEPENDENT_REC_3"/>
    <property type="match status" value="1"/>
</dbReference>
<dbReference type="Pfam" id="PF07715">
    <property type="entry name" value="Plug"/>
    <property type="match status" value="1"/>
</dbReference>
<evidence type="ECO:0000259" key="10">
    <source>
        <dbReference type="Pfam" id="PF07715"/>
    </source>
</evidence>
<evidence type="ECO:0000313" key="12">
    <source>
        <dbReference type="Proteomes" id="UP000283426"/>
    </source>
</evidence>
<protein>
    <submittedName>
        <fullName evidence="11">SusC/RagA family TonB-linked outer membrane protein</fullName>
    </submittedName>
</protein>
<evidence type="ECO:0000256" key="4">
    <source>
        <dbReference type="ARBA" id="ARBA00022692"/>
    </source>
</evidence>
<dbReference type="NCBIfam" id="TIGR04056">
    <property type="entry name" value="OMP_RagA_SusC"/>
    <property type="match status" value="1"/>
</dbReference>
<evidence type="ECO:0000256" key="9">
    <source>
        <dbReference type="SAM" id="MobiDB-lite"/>
    </source>
</evidence>
<evidence type="ECO:0000256" key="1">
    <source>
        <dbReference type="ARBA" id="ARBA00004571"/>
    </source>
</evidence>
<proteinExistence type="inferred from homology"/>
<evidence type="ECO:0000313" key="11">
    <source>
        <dbReference type="EMBL" id="RGV21680.1"/>
    </source>
</evidence>
<dbReference type="InterPro" id="IPR039426">
    <property type="entry name" value="TonB-dep_rcpt-like"/>
</dbReference>
<dbReference type="InterPro" id="IPR036942">
    <property type="entry name" value="Beta-barrel_TonB_sf"/>
</dbReference>
<evidence type="ECO:0000256" key="3">
    <source>
        <dbReference type="ARBA" id="ARBA00022452"/>
    </source>
</evidence>
<keyword evidence="3 7" id="KW-1134">Transmembrane beta strand</keyword>
<dbReference type="EMBL" id="QRYW01000034">
    <property type="protein sequence ID" value="RGV21680.1"/>
    <property type="molecule type" value="Genomic_DNA"/>
</dbReference>
<gene>
    <name evidence="11" type="ORF">DWW24_14880</name>
</gene>
<dbReference type="Gene3D" id="2.60.40.1120">
    <property type="entry name" value="Carboxypeptidase-like, regulatory domain"/>
    <property type="match status" value="1"/>
</dbReference>
<evidence type="ECO:0000256" key="6">
    <source>
        <dbReference type="ARBA" id="ARBA00023237"/>
    </source>
</evidence>
<name>A0A412W8Y0_9BACT</name>
<feature type="coiled-coil region" evidence="8">
    <location>
        <begin position="888"/>
        <end position="915"/>
    </location>
</feature>
<dbReference type="RefSeq" id="WP_046404050.1">
    <property type="nucleotide sequence ID" value="NZ_JABWDG010000024.1"/>
</dbReference>
<evidence type="ECO:0000256" key="5">
    <source>
        <dbReference type="ARBA" id="ARBA00023136"/>
    </source>
</evidence>
<keyword evidence="6 7" id="KW-0998">Cell outer membrane</keyword>
<dbReference type="GO" id="GO:0009279">
    <property type="term" value="C:cell outer membrane"/>
    <property type="evidence" value="ECO:0007669"/>
    <property type="project" value="UniProtKB-SubCell"/>
</dbReference>
<feature type="region of interest" description="Disordered" evidence="9">
    <location>
        <begin position="589"/>
        <end position="619"/>
    </location>
</feature>
<evidence type="ECO:0000256" key="2">
    <source>
        <dbReference type="ARBA" id="ARBA00022448"/>
    </source>
</evidence>
<dbReference type="InterPro" id="IPR023996">
    <property type="entry name" value="TonB-dep_OMP_SusC/RagA"/>
</dbReference>
<dbReference type="AlphaFoldDB" id="A0A412W8Y0"/>
<organism evidence="11 12">
    <name type="scientific">Odoribacter splanchnicus</name>
    <dbReference type="NCBI Taxonomy" id="28118"/>
    <lineage>
        <taxon>Bacteria</taxon>
        <taxon>Pseudomonadati</taxon>
        <taxon>Bacteroidota</taxon>
        <taxon>Bacteroidia</taxon>
        <taxon>Bacteroidales</taxon>
        <taxon>Odoribacteraceae</taxon>
        <taxon>Odoribacter</taxon>
    </lineage>
</organism>
<accession>A0A412W8Y0</accession>
<keyword evidence="8" id="KW-0175">Coiled coil</keyword>
<comment type="subcellular location">
    <subcellularLocation>
        <location evidence="1 7">Cell outer membrane</location>
        <topology evidence="1 7">Multi-pass membrane protein</topology>
    </subcellularLocation>
</comment>
<dbReference type="Pfam" id="PF13715">
    <property type="entry name" value="CarbopepD_reg_2"/>
    <property type="match status" value="1"/>
</dbReference>
<dbReference type="SUPFAM" id="SSF56935">
    <property type="entry name" value="Porins"/>
    <property type="match status" value="1"/>
</dbReference>
<dbReference type="InterPro" id="IPR008969">
    <property type="entry name" value="CarboxyPept-like_regulatory"/>
</dbReference>
<keyword evidence="4 7" id="KW-0812">Transmembrane</keyword>
<feature type="compositionally biased region" description="Basic and acidic residues" evidence="9">
    <location>
        <begin position="592"/>
        <end position="602"/>
    </location>
</feature>
<dbReference type="Gene3D" id="2.170.130.10">
    <property type="entry name" value="TonB-dependent receptor, plug domain"/>
    <property type="match status" value="1"/>
</dbReference>
<comment type="similarity">
    <text evidence="7">Belongs to the TonB-dependent receptor family.</text>
</comment>
<dbReference type="InterPro" id="IPR037066">
    <property type="entry name" value="Plug_dom_sf"/>
</dbReference>
<keyword evidence="5 7" id="KW-0472">Membrane</keyword>
<sequence>MQKKKMLQEFLGHRFLVFALFMLIFSGGLKAAEEEYQKKKISVQIVNETIEQALNKIGNIADIRFFYNHASFDFSKKININITDKELRDAIGQVLAGYAVDVEYQPNRTVVLRPRKELPAHDVQKISGVVKDAKTGEPLLGASIVLKEQRGVGAVTNMDGRFHLEIMEGSATALVISFVGYQEEEVNIAGKGDMADVVVKLTAMSIEMEDVVVTGMAPRKVSGFTGRYVTVKGDQLKKLNPNNLLQALQLFDPSFRIVENNTAGSDPNALPEFRLRGDVQLGQGATGSSADFQMLMGDYSNRPNMPLFILDGFETTLQRIIDLDPERVESITILKDAAGTALYGSRASNGVLVFETKKPKPGALTLSYSGNVGISVPDLSDYNLMNASEKLEYERSAGLFESVDMLNYYNKYKQEILRGVNTYWLSQPLRTALTHRHTLNMEGGDEAIRYSLSLNYGDEFGVMKGSDRNNVGLTLSLQYRRKKWNISNSLSMTNTKSHNSPYGSFSEYTKLNPYYRLTDENGRYQQVIEIKPMSSANNPKTVTNPLYNVQFPNKDLSNNFSIVDNFSIEYAIMDNLRVNGQVSLTKSTARSEQFKSSHHTDFAPEEDLTQRGSYTKSTGESVSWNANAALNYNLVKGKHGMFALLRWDVSSSKSDGINLSAKGFPDDNMDDFLFAFEMDQRVNGEESTQRSVGMTGSLNYMYDQRFSVDFNIRGDLSSQFGADTKMAPFWSVGLRWNMEREKWLEGSIISNLTLFGSVGTTGSQSYSPYQAKETYSFGDLMFPYPSGDVLGAQLMAIGNPDLGWSKTMQKSVSLEFGLWNSRLNATVSYYHNYTDEMLLGTNIQPSTGFSTLTRNVGAVLNEGVDVSLNGLLINNYENQFQWSLSVNATHNRNVIKKLSNELKEMNRKNQENRNEILPIYEEGESTTVIKSVRSLGIDPATGQELFQKLNGEKTFVWDAADKVPVGDTEPKVRGAVNSSLIWKNLSVNLGFSYQFGADRYNQTLVDKIENIDISQNVDRRAAGSDRWSPTNRYAKYKGISFFNQQTPVSTRFLQKLNEFVFNSVSIGYRFEPKQFKFLEACKIASLSLNASMQDIGRISSVKQERGLDYPFARSFNLSLSVLFN</sequence>